<keyword evidence="4" id="KW-1185">Reference proteome</keyword>
<name>A0A965ZF27_9SPHI</name>
<dbReference type="Pfam" id="PF00472">
    <property type="entry name" value="RF-1"/>
    <property type="match status" value="1"/>
</dbReference>
<dbReference type="GO" id="GO:0003747">
    <property type="term" value="F:translation release factor activity"/>
    <property type="evidence" value="ECO:0007669"/>
    <property type="project" value="InterPro"/>
</dbReference>
<reference evidence="3" key="1">
    <citation type="submission" date="2020-01" db="EMBL/GenBank/DDBJ databases">
        <authorList>
            <person name="Seo Y.L."/>
        </authorList>
    </citation>
    <scope>NUCLEOTIDE SEQUENCE</scope>
    <source>
        <strain evidence="3">R11</strain>
    </source>
</reference>
<dbReference type="InterPro" id="IPR017509">
    <property type="entry name" value="PrfH"/>
</dbReference>
<evidence type="ECO:0000313" key="4">
    <source>
        <dbReference type="Proteomes" id="UP000638732"/>
    </source>
</evidence>
<proteinExistence type="inferred from homology"/>
<dbReference type="RefSeq" id="WP_166584589.1">
    <property type="nucleotide sequence ID" value="NZ_WWEO01000038.1"/>
</dbReference>
<dbReference type="Gene3D" id="3.30.70.1660">
    <property type="match status" value="1"/>
</dbReference>
<dbReference type="PANTHER" id="PTHR43116:SF3">
    <property type="entry name" value="CLASS I PEPTIDE CHAIN RELEASE FACTOR"/>
    <property type="match status" value="1"/>
</dbReference>
<dbReference type="InterPro" id="IPR000352">
    <property type="entry name" value="Pep_chain_release_fac_I"/>
</dbReference>
<dbReference type="PROSITE" id="PS00745">
    <property type="entry name" value="RF_PROK_I"/>
    <property type="match status" value="1"/>
</dbReference>
<organism evidence="3 4">
    <name type="scientific">Mucilaginibacter agri</name>
    <dbReference type="NCBI Taxonomy" id="2695265"/>
    <lineage>
        <taxon>Bacteria</taxon>
        <taxon>Pseudomonadati</taxon>
        <taxon>Bacteroidota</taxon>
        <taxon>Sphingobacteriia</taxon>
        <taxon>Sphingobacteriales</taxon>
        <taxon>Sphingobacteriaceae</taxon>
        <taxon>Mucilaginibacter</taxon>
    </lineage>
</organism>
<dbReference type="Gene3D" id="3.30.160.20">
    <property type="match status" value="1"/>
</dbReference>
<reference evidence="3" key="2">
    <citation type="submission" date="2020-10" db="EMBL/GenBank/DDBJ databases">
        <title>Mucilaginibacter sp. nov., isolated from soil.</title>
        <authorList>
            <person name="Jeon C.O."/>
        </authorList>
    </citation>
    <scope>NUCLEOTIDE SEQUENCE</scope>
    <source>
        <strain evidence="3">R11</strain>
    </source>
</reference>
<gene>
    <name evidence="3" type="ORF">GSY63_04270</name>
</gene>
<protein>
    <submittedName>
        <fullName evidence="3">Peptide chain release factor H</fullName>
    </submittedName>
</protein>
<evidence type="ECO:0000259" key="2">
    <source>
        <dbReference type="PROSITE" id="PS00745"/>
    </source>
</evidence>
<dbReference type="EMBL" id="WWEO01000038">
    <property type="protein sequence ID" value="NCD68566.1"/>
    <property type="molecule type" value="Genomic_DNA"/>
</dbReference>
<accession>A0A965ZF27</accession>
<dbReference type="NCBIfam" id="TIGR03072">
    <property type="entry name" value="release_prfH"/>
    <property type="match status" value="1"/>
</dbReference>
<dbReference type="Proteomes" id="UP000638732">
    <property type="component" value="Unassembled WGS sequence"/>
</dbReference>
<dbReference type="SUPFAM" id="SSF75620">
    <property type="entry name" value="Release factor"/>
    <property type="match status" value="1"/>
</dbReference>
<feature type="domain" description="Prokaryotic-type class I peptide chain release factors" evidence="2">
    <location>
        <begin position="119"/>
        <end position="135"/>
    </location>
</feature>
<dbReference type="AlphaFoldDB" id="A0A965ZF27"/>
<sequence>MKKMIIQITSGKGPAECCRVVANVQGLMIKQAKLQGIKVEVLENISGDLKDTLLSATIAFTGDSLDVFLKEWIGTVQWIAQSPYRKYHKRKNWFVGVAAFEQKELIQWNANDVKLETCRSSGPGGQNVNKVETAVRGTHLPSGIQVMAMDTRSQLENKKLCLARLEAKIMIWQAGQLTEQQQCQWQEHNTLTRGNPVKTIKADLV</sequence>
<dbReference type="PANTHER" id="PTHR43116">
    <property type="entry name" value="PEPTIDE CHAIN RELEASE FACTOR 2"/>
    <property type="match status" value="1"/>
</dbReference>
<evidence type="ECO:0000313" key="3">
    <source>
        <dbReference type="EMBL" id="NCD68566.1"/>
    </source>
</evidence>
<dbReference type="InterPro" id="IPR045853">
    <property type="entry name" value="Pep_chain_release_fac_I_sf"/>
</dbReference>
<comment type="similarity">
    <text evidence="1">Belongs to the prokaryotic/mitochondrial release factor family.</text>
</comment>
<comment type="caution">
    <text evidence="3">The sequence shown here is derived from an EMBL/GenBank/DDBJ whole genome shotgun (WGS) entry which is preliminary data.</text>
</comment>
<evidence type="ECO:0000256" key="1">
    <source>
        <dbReference type="ARBA" id="ARBA00010835"/>
    </source>
</evidence>